<sequence>MAFGGKTQVFQKIELSPNQGAGAGTLWLNSPVPTFGSRPTVAAPPATWRERVGEWARHVDLAPDLGHHIGSRTWWRGLFTCLGLCGTAIMLAPGATTIPGAIPPALETSHLDQYRSQMISASALGGDSGLRMGPTDAVAPLAETPERPQIELDTALGTGDSFSHSLSRSGVSARDAATVLSLIAGAVDPDSIAAGTRVRMILGRRPNRNVARPLERLAVRAKLELALEITRENGALGLKRIPIAVDNTPLRIRGRVGESLYRAARAAGAEPSTIQAYLKVLAGQTNVGSIGSDDSFDIVVAHRRAATGESETGELLFAGLDRASGKAINMLKWQQGGRPQWFEASGVGERKGVLAAPVSGARLSSSYGMRFHPVLGYARMHAGLDLAVAYGTPIYAVTDGRVSYAGWHGGHGKYVRLEHAGGIGSGYGHMSRIAVAAGQTVRRGQVIGYVGSTGLSTGPHLHYELYRNGATVNPNSIKFTQTAQLSGVALNAFKARLADLKRLPVGLVKAPTVATASADPAHAGGGGAAHAR</sequence>
<dbReference type="InterPro" id="IPR050570">
    <property type="entry name" value="Cell_wall_metabolism_enzyme"/>
</dbReference>
<accession>A0A9X1DFD2</accession>
<reference evidence="3" key="1">
    <citation type="submission" date="2021-05" db="EMBL/GenBank/DDBJ databases">
        <title>Genome of Sphingobium sp. strain.</title>
        <authorList>
            <person name="Fan R."/>
        </authorList>
    </citation>
    <scope>NUCLEOTIDE SEQUENCE</scope>
    <source>
        <strain evidence="3">H33</strain>
    </source>
</reference>
<evidence type="ECO:0000256" key="1">
    <source>
        <dbReference type="ARBA" id="ARBA00022729"/>
    </source>
</evidence>
<dbReference type="RefSeq" id="WP_214625209.1">
    <property type="nucleotide sequence ID" value="NZ_JAHGAW010000013.1"/>
</dbReference>
<dbReference type="CDD" id="cd12797">
    <property type="entry name" value="M23_peptidase"/>
    <property type="match status" value="1"/>
</dbReference>
<organism evidence="3 4">
    <name type="scientific">Sphingobium nicotianae</name>
    <dbReference type="NCBI Taxonomy" id="2782607"/>
    <lineage>
        <taxon>Bacteria</taxon>
        <taxon>Pseudomonadati</taxon>
        <taxon>Pseudomonadota</taxon>
        <taxon>Alphaproteobacteria</taxon>
        <taxon>Sphingomonadales</taxon>
        <taxon>Sphingomonadaceae</taxon>
        <taxon>Sphingobium</taxon>
    </lineage>
</organism>
<evidence type="ECO:0000313" key="4">
    <source>
        <dbReference type="Proteomes" id="UP001138757"/>
    </source>
</evidence>
<dbReference type="SUPFAM" id="SSF51261">
    <property type="entry name" value="Duplicated hybrid motif"/>
    <property type="match status" value="1"/>
</dbReference>
<dbReference type="Pfam" id="PF01551">
    <property type="entry name" value="Peptidase_M23"/>
    <property type="match status" value="1"/>
</dbReference>
<comment type="caution">
    <text evidence="3">The sequence shown here is derived from an EMBL/GenBank/DDBJ whole genome shotgun (WGS) entry which is preliminary data.</text>
</comment>
<evidence type="ECO:0000259" key="2">
    <source>
        <dbReference type="Pfam" id="PF01551"/>
    </source>
</evidence>
<dbReference type="GO" id="GO:0004222">
    <property type="term" value="F:metalloendopeptidase activity"/>
    <property type="evidence" value="ECO:0007669"/>
    <property type="project" value="TreeGrafter"/>
</dbReference>
<evidence type="ECO:0000313" key="3">
    <source>
        <dbReference type="EMBL" id="MBT2188960.1"/>
    </source>
</evidence>
<name>A0A9X1DFD2_9SPHN</name>
<dbReference type="Gene3D" id="2.70.70.10">
    <property type="entry name" value="Glucose Permease (Domain IIA)"/>
    <property type="match status" value="1"/>
</dbReference>
<keyword evidence="1" id="KW-0732">Signal</keyword>
<dbReference type="Gene3D" id="3.10.450.350">
    <property type="match status" value="1"/>
</dbReference>
<dbReference type="EMBL" id="JAHGAW010000013">
    <property type="protein sequence ID" value="MBT2188960.1"/>
    <property type="molecule type" value="Genomic_DNA"/>
</dbReference>
<dbReference type="InterPro" id="IPR016047">
    <property type="entry name" value="M23ase_b-sheet_dom"/>
</dbReference>
<gene>
    <name evidence="3" type="ORF">KK488_18600</name>
</gene>
<dbReference type="Proteomes" id="UP001138757">
    <property type="component" value="Unassembled WGS sequence"/>
</dbReference>
<dbReference type="InterPro" id="IPR011055">
    <property type="entry name" value="Dup_hybrid_motif"/>
</dbReference>
<dbReference type="PANTHER" id="PTHR21666">
    <property type="entry name" value="PEPTIDASE-RELATED"/>
    <property type="match status" value="1"/>
</dbReference>
<feature type="domain" description="M23ase beta-sheet core" evidence="2">
    <location>
        <begin position="379"/>
        <end position="474"/>
    </location>
</feature>
<dbReference type="PANTHER" id="PTHR21666:SF289">
    <property type="entry name" value="L-ALA--D-GLU ENDOPEPTIDASE"/>
    <property type="match status" value="1"/>
</dbReference>
<keyword evidence="4" id="KW-1185">Reference proteome</keyword>
<protein>
    <submittedName>
        <fullName evidence="3">M23 family metallopeptidase</fullName>
    </submittedName>
</protein>
<dbReference type="AlphaFoldDB" id="A0A9X1DFD2"/>
<proteinExistence type="predicted"/>